<organism evidence="3 4">
    <name type="scientific">Planctobacterium marinum</name>
    <dbReference type="NCBI Taxonomy" id="1631968"/>
    <lineage>
        <taxon>Bacteria</taxon>
        <taxon>Pseudomonadati</taxon>
        <taxon>Pseudomonadota</taxon>
        <taxon>Gammaproteobacteria</taxon>
        <taxon>Alteromonadales</taxon>
        <taxon>Alteromonadaceae</taxon>
        <taxon>Planctobacterium</taxon>
    </lineage>
</organism>
<feature type="transmembrane region" description="Helical" evidence="1">
    <location>
        <begin position="149"/>
        <end position="168"/>
    </location>
</feature>
<feature type="transmembrane region" description="Helical" evidence="1">
    <location>
        <begin position="61"/>
        <end position="87"/>
    </location>
</feature>
<proteinExistence type="predicted"/>
<dbReference type="PANTHER" id="PTHR38034:SF1">
    <property type="entry name" value="INNER MEMBRANE PROTEIN YPJD"/>
    <property type="match status" value="1"/>
</dbReference>
<keyword evidence="1" id="KW-1133">Transmembrane helix</keyword>
<keyword evidence="1" id="KW-0812">Transmembrane</keyword>
<evidence type="ECO:0000256" key="1">
    <source>
        <dbReference type="SAM" id="Phobius"/>
    </source>
</evidence>
<evidence type="ECO:0000313" key="3">
    <source>
        <dbReference type="EMBL" id="BDX06222.1"/>
    </source>
</evidence>
<dbReference type="GO" id="GO:0017004">
    <property type="term" value="P:cytochrome complex assembly"/>
    <property type="evidence" value="ECO:0007669"/>
    <property type="project" value="InterPro"/>
</dbReference>
<keyword evidence="1" id="KW-0472">Membrane</keyword>
<feature type="transmembrane region" description="Helical" evidence="1">
    <location>
        <begin position="33"/>
        <end position="54"/>
    </location>
</feature>
<dbReference type="GO" id="GO:0020037">
    <property type="term" value="F:heme binding"/>
    <property type="evidence" value="ECO:0007669"/>
    <property type="project" value="InterPro"/>
</dbReference>
<sequence>MVKVSLGAASVAVLLHLATLTHSVMTGNGQNLSIMNVGSITALLITSVILILSLRNQQNFLLPLVTSFSAIMVLLANITPGSVIVHIELHPSLLAHISLALLAYGCLSIAFLYALQLSFINKKLKQKNSAILHSSLPPLMQVEQNLFRLINLGTVLLTLSLASGFFFLEDMFEQRQVHKTLLTTIAWFMYVSMIVLHKRKGLRDSTLISFTITGVILLTLAYFGSRIVKEFFIG</sequence>
<dbReference type="Pfam" id="PF01578">
    <property type="entry name" value="Cytochrom_C_asm"/>
    <property type="match status" value="1"/>
</dbReference>
<dbReference type="InterPro" id="IPR002541">
    <property type="entry name" value="Cyt_c_assembly"/>
</dbReference>
<reference evidence="3" key="1">
    <citation type="submission" date="2023-01" db="EMBL/GenBank/DDBJ databases">
        <title>Complete genome sequence of Planctobacterium marinum strain Dej080120_11.</title>
        <authorList>
            <person name="Ueki S."/>
            <person name="Maruyama F."/>
        </authorList>
    </citation>
    <scope>NUCLEOTIDE SEQUENCE</scope>
    <source>
        <strain evidence="3">Dej080120_11</strain>
    </source>
</reference>
<protein>
    <submittedName>
        <fullName evidence="3">Inner membrane protein YpjD</fullName>
    </submittedName>
</protein>
<dbReference type="EMBL" id="AP027272">
    <property type="protein sequence ID" value="BDX06222.1"/>
    <property type="molecule type" value="Genomic_DNA"/>
</dbReference>
<dbReference type="KEGG" id="pmaw:MACH26_17430"/>
<evidence type="ECO:0000259" key="2">
    <source>
        <dbReference type="Pfam" id="PF01578"/>
    </source>
</evidence>
<dbReference type="PANTHER" id="PTHR38034">
    <property type="entry name" value="INNER MEMBRANE PROTEIN YPJD"/>
    <property type="match status" value="1"/>
</dbReference>
<feature type="domain" description="Cytochrome c assembly protein" evidence="2">
    <location>
        <begin position="9"/>
        <end position="231"/>
    </location>
</feature>
<feature type="transmembrane region" description="Helical" evidence="1">
    <location>
        <begin position="208"/>
        <end position="228"/>
    </location>
</feature>
<dbReference type="Proteomes" id="UP001333710">
    <property type="component" value="Chromosome"/>
</dbReference>
<dbReference type="AlphaFoldDB" id="A0AA48HPC5"/>
<keyword evidence="4" id="KW-1185">Reference proteome</keyword>
<evidence type="ECO:0000313" key="4">
    <source>
        <dbReference type="Proteomes" id="UP001333710"/>
    </source>
</evidence>
<feature type="transmembrane region" description="Helical" evidence="1">
    <location>
        <begin position="180"/>
        <end position="196"/>
    </location>
</feature>
<feature type="transmembrane region" description="Helical" evidence="1">
    <location>
        <begin position="93"/>
        <end position="115"/>
    </location>
</feature>
<dbReference type="InterPro" id="IPR052372">
    <property type="entry name" value="YpjD/HemX"/>
</dbReference>
<gene>
    <name evidence="3" type="ORF">MACH26_17430</name>
</gene>
<name>A0AA48HPC5_9ALTE</name>
<dbReference type="GO" id="GO:0005886">
    <property type="term" value="C:plasma membrane"/>
    <property type="evidence" value="ECO:0007669"/>
    <property type="project" value="TreeGrafter"/>
</dbReference>
<accession>A0AA48HPC5</accession>